<dbReference type="Gene3D" id="3.40.50.2300">
    <property type="match status" value="2"/>
</dbReference>
<dbReference type="AlphaFoldDB" id="A0A2M8QC08"/>
<evidence type="ECO:0000259" key="6">
    <source>
        <dbReference type="Pfam" id="PF13458"/>
    </source>
</evidence>
<evidence type="ECO:0000256" key="2">
    <source>
        <dbReference type="ARBA" id="ARBA00022448"/>
    </source>
</evidence>
<gene>
    <name evidence="7" type="ORF">CUN48_09225</name>
</gene>
<evidence type="ECO:0000313" key="7">
    <source>
        <dbReference type="EMBL" id="PJF47341.1"/>
    </source>
</evidence>
<proteinExistence type="inferred from homology"/>
<sequence>MAVSACAVQPPPAAKLPDQAAPAQPAASTEPIYIGVSGPLTGPNARYGVQWKKGFDLALDAINGKGGVRGRKLEYIFEDSQSDPKQSVVVAQKFVADPRIVIELGDFSSPASMAASPIYQRAGLVQFGFTNSHPDFTKGGDYMWSNSATQADLSPALAEFAHNTLGLNRLAVFYLNTDWGKATYDLFQKHAQKIGAEIVAAEAYLPDEKDFRSALTRVRDAQPDGIVLISYQADGAQIVQQLATTDLKVPIVGASSLHSPDFLRLGGAAVEGVYIRGQFSPEDPRPTVQAFVQAYRAKYNEEPDFFAAHAYDTMNIVAALIEIAGPDRKAIRDAFTKIKDVPSVIYGKVTFNPETRRVANPQFVDLIVKDGKFVTWDGSQKAGR</sequence>
<evidence type="ECO:0000256" key="3">
    <source>
        <dbReference type="ARBA" id="ARBA00022729"/>
    </source>
</evidence>
<feature type="domain" description="Leucine-binding protein" evidence="6">
    <location>
        <begin position="31"/>
        <end position="362"/>
    </location>
</feature>
<dbReference type="InterPro" id="IPR028082">
    <property type="entry name" value="Peripla_BP_I"/>
</dbReference>
<comment type="caution">
    <text evidence="7">The sequence shown here is derived from an EMBL/GenBank/DDBJ whole genome shotgun (WGS) entry which is preliminary data.</text>
</comment>
<dbReference type="Proteomes" id="UP000230790">
    <property type="component" value="Unassembled WGS sequence"/>
</dbReference>
<evidence type="ECO:0000256" key="4">
    <source>
        <dbReference type="ARBA" id="ARBA00022970"/>
    </source>
</evidence>
<keyword evidence="4" id="KW-0029">Amino-acid transport</keyword>
<dbReference type="EMBL" id="PGTN01000054">
    <property type="protein sequence ID" value="PJF47341.1"/>
    <property type="molecule type" value="Genomic_DNA"/>
</dbReference>
<protein>
    <submittedName>
        <fullName evidence="7">ABC transporter substrate-binding protein</fullName>
    </submittedName>
</protein>
<dbReference type="PRINTS" id="PR00337">
    <property type="entry name" value="LEUILEVALBP"/>
</dbReference>
<dbReference type="SUPFAM" id="SSF53822">
    <property type="entry name" value="Periplasmic binding protein-like I"/>
    <property type="match status" value="1"/>
</dbReference>
<evidence type="ECO:0000313" key="8">
    <source>
        <dbReference type="Proteomes" id="UP000230790"/>
    </source>
</evidence>
<reference evidence="7 8" key="1">
    <citation type="submission" date="2017-11" db="EMBL/GenBank/DDBJ databases">
        <title>Evolution of Phototrophy in the Chloroflexi Phylum Driven by Horizontal Gene Transfer.</title>
        <authorList>
            <person name="Ward L.M."/>
            <person name="Hemp J."/>
            <person name="Shih P.M."/>
            <person name="Mcglynn S.E."/>
            <person name="Fischer W."/>
        </authorList>
    </citation>
    <scope>NUCLEOTIDE SEQUENCE [LARGE SCALE GENOMIC DNA]</scope>
    <source>
        <strain evidence="7">JP3_7</strain>
    </source>
</reference>
<evidence type="ECO:0000256" key="5">
    <source>
        <dbReference type="SAM" id="MobiDB-lite"/>
    </source>
</evidence>
<name>A0A2M8QC08_9CHLR</name>
<dbReference type="GO" id="GO:0006865">
    <property type="term" value="P:amino acid transport"/>
    <property type="evidence" value="ECO:0007669"/>
    <property type="project" value="UniProtKB-KW"/>
</dbReference>
<dbReference type="InterPro" id="IPR028081">
    <property type="entry name" value="Leu-bd"/>
</dbReference>
<keyword evidence="3" id="KW-0732">Signal</keyword>
<accession>A0A2M8QC08</accession>
<keyword evidence="2" id="KW-0813">Transport</keyword>
<dbReference type="InterPro" id="IPR051010">
    <property type="entry name" value="BCAA_transport"/>
</dbReference>
<dbReference type="InterPro" id="IPR000709">
    <property type="entry name" value="Leu_Ile_Val-bd"/>
</dbReference>
<dbReference type="CDD" id="cd06349">
    <property type="entry name" value="PBP1_ABC_HAAT-like"/>
    <property type="match status" value="1"/>
</dbReference>
<evidence type="ECO:0000256" key="1">
    <source>
        <dbReference type="ARBA" id="ARBA00010062"/>
    </source>
</evidence>
<dbReference type="PANTHER" id="PTHR30483">
    <property type="entry name" value="LEUCINE-SPECIFIC-BINDING PROTEIN"/>
    <property type="match status" value="1"/>
</dbReference>
<organism evidence="7 8">
    <name type="scientific">Candidatus Thermofonsia Clade 3 bacterium</name>
    <dbReference type="NCBI Taxonomy" id="2364212"/>
    <lineage>
        <taxon>Bacteria</taxon>
        <taxon>Bacillati</taxon>
        <taxon>Chloroflexota</taxon>
        <taxon>Candidatus Thermofontia</taxon>
        <taxon>Candidatus Thermofonsia Clade 3</taxon>
    </lineage>
</organism>
<feature type="region of interest" description="Disordered" evidence="5">
    <location>
        <begin position="1"/>
        <end position="22"/>
    </location>
</feature>
<comment type="similarity">
    <text evidence="1">Belongs to the leucine-binding protein family.</text>
</comment>
<dbReference type="Pfam" id="PF13458">
    <property type="entry name" value="Peripla_BP_6"/>
    <property type="match status" value="1"/>
</dbReference>
<dbReference type="PANTHER" id="PTHR30483:SF6">
    <property type="entry name" value="PERIPLASMIC BINDING PROTEIN OF ABC TRANSPORTER FOR NATURAL AMINO ACIDS"/>
    <property type="match status" value="1"/>
</dbReference>